<feature type="region of interest" description="Disordered" evidence="1">
    <location>
        <begin position="282"/>
        <end position="314"/>
    </location>
</feature>
<dbReference type="AlphaFoldDB" id="A0A640KD02"/>
<evidence type="ECO:0000313" key="3">
    <source>
        <dbReference type="Proteomes" id="UP000419144"/>
    </source>
</evidence>
<sequence length="314" mass="35078">MGLLGKERAGSFKATDASGRRFVWTIANFSRYALGVTLDSDNVTCFTKVKFHLHMVLSANGAVGIYIHYKKPPIPKYSYYLANSRCEEMRQHTAYSIPEDSERCGHWNVCSHSDVTEFVSKDDTLFVHFSFDDDTLTVNQVGQNDLSVAWSIPNLGAQNLCPYSSRGFFVGDTLIVARLDVKYNDGHTGLKYSHDDVVTYIIFLFCRKGTIPPHTIELVDSSGNTYHRLEKNGDEPTLTALVDRKVVQEKIGSSGVLFIRIRFSTGRNPLDSLNMLSDLSNAQGERKGNASNGPTVQVGSKKELYNIMDDPEVR</sequence>
<gene>
    <name evidence="2" type="ORF">LtaPh_1403700</name>
</gene>
<dbReference type="EMBL" id="BLBS01000018">
    <property type="protein sequence ID" value="GET87061.1"/>
    <property type="molecule type" value="Genomic_DNA"/>
</dbReference>
<feature type="compositionally biased region" description="Polar residues" evidence="1">
    <location>
        <begin position="289"/>
        <end position="298"/>
    </location>
</feature>
<protein>
    <submittedName>
        <fullName evidence="2">Uncharacterized protein</fullName>
    </submittedName>
</protein>
<proteinExistence type="predicted"/>
<dbReference type="OrthoDB" id="260068at2759"/>
<dbReference type="VEuPathDB" id="TriTrypDB:LtaPh_1403700"/>
<dbReference type="Proteomes" id="UP000419144">
    <property type="component" value="Unassembled WGS sequence"/>
</dbReference>
<organism evidence="2 3">
    <name type="scientific">Leishmania tarentolae</name>
    <name type="common">Sauroleishmania tarentolae</name>
    <dbReference type="NCBI Taxonomy" id="5689"/>
    <lineage>
        <taxon>Eukaryota</taxon>
        <taxon>Discoba</taxon>
        <taxon>Euglenozoa</taxon>
        <taxon>Kinetoplastea</taxon>
        <taxon>Metakinetoplastina</taxon>
        <taxon>Trypanosomatida</taxon>
        <taxon>Trypanosomatidae</taxon>
        <taxon>Leishmaniinae</taxon>
        <taxon>Leishmania</taxon>
        <taxon>lizard Leishmania</taxon>
    </lineage>
</organism>
<evidence type="ECO:0000313" key="2">
    <source>
        <dbReference type="EMBL" id="GET87061.1"/>
    </source>
</evidence>
<evidence type="ECO:0000256" key="1">
    <source>
        <dbReference type="SAM" id="MobiDB-lite"/>
    </source>
</evidence>
<keyword evidence="3" id="KW-1185">Reference proteome</keyword>
<name>A0A640KD02_LEITA</name>
<comment type="caution">
    <text evidence="2">The sequence shown here is derived from an EMBL/GenBank/DDBJ whole genome shotgun (WGS) entry which is preliminary data.</text>
</comment>
<reference evidence="2" key="1">
    <citation type="submission" date="2019-11" db="EMBL/GenBank/DDBJ databases">
        <title>Leishmania tarentolae CDS.</title>
        <authorList>
            <person name="Goto Y."/>
            <person name="Yamagishi J."/>
        </authorList>
    </citation>
    <scope>NUCLEOTIDE SEQUENCE [LARGE SCALE GENOMIC DNA]</scope>
    <source>
        <strain evidence="2">Parrot Tar II</strain>
    </source>
</reference>
<accession>A0A640KD02</accession>